<dbReference type="OrthoDB" id="9944568at2759"/>
<feature type="transmembrane region" description="Helical" evidence="10">
    <location>
        <begin position="266"/>
        <end position="286"/>
    </location>
</feature>
<keyword evidence="5" id="KW-0862">Zinc</keyword>
<evidence type="ECO:0008006" key="15">
    <source>
        <dbReference type="Google" id="ProtNLM"/>
    </source>
</evidence>
<keyword evidence="14" id="KW-1185">Reference proteome</keyword>
<evidence type="ECO:0000256" key="9">
    <source>
        <dbReference type="SAM" id="MobiDB-lite"/>
    </source>
</evidence>
<keyword evidence="3" id="KW-0813">Transport</keyword>
<keyword evidence="5" id="KW-0864">Zinc transport</keyword>
<feature type="domain" description="Cation efflux protein cytoplasmic" evidence="12">
    <location>
        <begin position="298"/>
        <end position="371"/>
    </location>
</feature>
<evidence type="ECO:0000259" key="12">
    <source>
        <dbReference type="Pfam" id="PF16916"/>
    </source>
</evidence>
<dbReference type="Gene3D" id="1.20.1510.10">
    <property type="entry name" value="Cation efflux protein transmembrane domain"/>
    <property type="match status" value="1"/>
</dbReference>
<evidence type="ECO:0000256" key="5">
    <source>
        <dbReference type="ARBA" id="ARBA00022906"/>
    </source>
</evidence>
<evidence type="ECO:0000256" key="2">
    <source>
        <dbReference type="ARBA" id="ARBA00008873"/>
    </source>
</evidence>
<proteinExistence type="inferred from homology"/>
<reference evidence="13 14" key="1">
    <citation type="submission" date="2014-11" db="EMBL/GenBank/DDBJ databases">
        <authorList>
            <person name="Zhu J."/>
            <person name="Qi W."/>
            <person name="Song R."/>
        </authorList>
    </citation>
    <scope>NUCLEOTIDE SEQUENCE [LARGE SCALE GENOMIC DNA]</scope>
</reference>
<feature type="compositionally biased region" description="Basic and acidic residues" evidence="9">
    <location>
        <begin position="163"/>
        <end position="175"/>
    </location>
</feature>
<feature type="compositionally biased region" description="Basic and acidic residues" evidence="9">
    <location>
        <begin position="183"/>
        <end position="227"/>
    </location>
</feature>
<keyword evidence="4 10" id="KW-0812">Transmembrane</keyword>
<dbReference type="PANTHER" id="PTHR11562:SF17">
    <property type="entry name" value="RE54080P-RELATED"/>
    <property type="match status" value="1"/>
</dbReference>
<dbReference type="GO" id="GO:0005886">
    <property type="term" value="C:plasma membrane"/>
    <property type="evidence" value="ECO:0007669"/>
    <property type="project" value="TreeGrafter"/>
</dbReference>
<feature type="transmembrane region" description="Helical" evidence="10">
    <location>
        <begin position="63"/>
        <end position="81"/>
    </location>
</feature>
<comment type="similarity">
    <text evidence="2">Belongs to the cation diffusion facilitator (CDF) transporter (TC 2.A.4) family. SLC30A subfamily.</text>
</comment>
<dbReference type="SUPFAM" id="SSF161111">
    <property type="entry name" value="Cation efflux protein transmembrane domain-like"/>
    <property type="match status" value="1"/>
</dbReference>
<evidence type="ECO:0000256" key="6">
    <source>
        <dbReference type="ARBA" id="ARBA00022989"/>
    </source>
</evidence>
<dbReference type="EMBL" id="CDMY01000374">
    <property type="protein sequence ID" value="CEM07003.1"/>
    <property type="molecule type" value="Genomic_DNA"/>
</dbReference>
<organism evidence="13 14">
    <name type="scientific">Vitrella brassicaformis (strain CCMP3155)</name>
    <dbReference type="NCBI Taxonomy" id="1169540"/>
    <lineage>
        <taxon>Eukaryota</taxon>
        <taxon>Sar</taxon>
        <taxon>Alveolata</taxon>
        <taxon>Colpodellida</taxon>
        <taxon>Vitrellaceae</taxon>
        <taxon>Vitrella</taxon>
    </lineage>
</organism>
<dbReference type="InterPro" id="IPR002524">
    <property type="entry name" value="Cation_efflux"/>
</dbReference>
<feature type="transmembrane region" description="Helical" evidence="10">
    <location>
        <begin position="97"/>
        <end position="116"/>
    </location>
</feature>
<dbReference type="PhylomeDB" id="A0A0G4F4L4"/>
<dbReference type="Proteomes" id="UP000041254">
    <property type="component" value="Unassembled WGS sequence"/>
</dbReference>
<evidence type="ECO:0000313" key="13">
    <source>
        <dbReference type="EMBL" id="CEM07003.1"/>
    </source>
</evidence>
<evidence type="ECO:0000256" key="4">
    <source>
        <dbReference type="ARBA" id="ARBA00022692"/>
    </source>
</evidence>
<feature type="transmembrane region" description="Helical" evidence="10">
    <location>
        <begin position="235"/>
        <end position="260"/>
    </location>
</feature>
<dbReference type="InterPro" id="IPR050681">
    <property type="entry name" value="CDF/SLC30A"/>
</dbReference>
<evidence type="ECO:0000256" key="8">
    <source>
        <dbReference type="ARBA" id="ARBA00023136"/>
    </source>
</evidence>
<sequence>MPVSDEQLLPKEADKEDPIAKKNAAVARKLILASVICLIFMIVEIVGGFLAHSLALMSDASHILSDLASNLIGLFAIWLASQKGSTTMSFGYHRAEILGALGSVFIIWGVTAWLLYEAVDRVVHPAVVDGQIMSITALIGVAVNLILTQVLQTHSHGIGHTCHGHDHGHAHDHGHSHGHAHHEHGTHTRDEGGKIEVKVHEHHDSHDHSHDHAHDHSHDHGHQDKKQQKSMNLDAAYIHALGDLFQSLGVLIAALCIWYNPEWHLADPICTLIFSAFVMWTTTEIVREAVNILMEGTPEHIDLSQLQLDLSNIKGVVDVHDLHVWSLSVGSPALAVHIVAGEEPMARSILESATAVCQSKYDILHTTIQVDFSMGQEECGTTAHIKCHD</sequence>
<dbReference type="InParanoid" id="A0A0G4F4L4"/>
<dbReference type="InterPro" id="IPR058533">
    <property type="entry name" value="Cation_efflux_TM"/>
</dbReference>
<feature type="transmembrane region" description="Helical" evidence="10">
    <location>
        <begin position="30"/>
        <end position="51"/>
    </location>
</feature>
<feature type="transmembrane region" description="Helical" evidence="10">
    <location>
        <begin position="128"/>
        <end position="147"/>
    </location>
</feature>
<dbReference type="NCBIfam" id="TIGR01297">
    <property type="entry name" value="CDF"/>
    <property type="match status" value="1"/>
</dbReference>
<feature type="domain" description="Cation efflux protein transmembrane" evidence="11">
    <location>
        <begin position="30"/>
        <end position="294"/>
    </location>
</feature>
<dbReference type="Pfam" id="PF16916">
    <property type="entry name" value="ZT_dimer"/>
    <property type="match status" value="1"/>
</dbReference>
<keyword evidence="7" id="KW-0406">Ion transport</keyword>
<dbReference type="VEuPathDB" id="CryptoDB:Vbra_4150"/>
<evidence type="ECO:0000256" key="1">
    <source>
        <dbReference type="ARBA" id="ARBA00004141"/>
    </source>
</evidence>
<evidence type="ECO:0000259" key="11">
    <source>
        <dbReference type="Pfam" id="PF01545"/>
    </source>
</evidence>
<keyword evidence="6 10" id="KW-1133">Transmembrane helix</keyword>
<dbReference type="GO" id="GO:0005385">
    <property type="term" value="F:zinc ion transmembrane transporter activity"/>
    <property type="evidence" value="ECO:0007669"/>
    <property type="project" value="TreeGrafter"/>
</dbReference>
<protein>
    <recommendedName>
        <fullName evidence="15">Cation efflux protein cytoplasmic domain-containing protein</fullName>
    </recommendedName>
</protein>
<keyword evidence="8 10" id="KW-0472">Membrane</keyword>
<feature type="region of interest" description="Disordered" evidence="9">
    <location>
        <begin position="163"/>
        <end position="229"/>
    </location>
</feature>
<name>A0A0G4F4L4_VITBC</name>
<gene>
    <name evidence="13" type="ORF">Vbra_4150</name>
</gene>
<dbReference type="PANTHER" id="PTHR11562">
    <property type="entry name" value="CATION EFFLUX PROTEIN/ ZINC TRANSPORTER"/>
    <property type="match status" value="1"/>
</dbReference>
<dbReference type="FunCoup" id="A0A0G4F4L4">
    <property type="interactions" value="1"/>
</dbReference>
<accession>A0A0G4F4L4</accession>
<comment type="subcellular location">
    <subcellularLocation>
        <location evidence="1">Membrane</location>
        <topology evidence="1">Multi-pass membrane protein</topology>
    </subcellularLocation>
</comment>
<evidence type="ECO:0000256" key="7">
    <source>
        <dbReference type="ARBA" id="ARBA00023065"/>
    </source>
</evidence>
<dbReference type="OMA" id="RTWGWAR"/>
<dbReference type="InterPro" id="IPR027469">
    <property type="entry name" value="Cation_efflux_TMD_sf"/>
</dbReference>
<evidence type="ECO:0000256" key="3">
    <source>
        <dbReference type="ARBA" id="ARBA00022448"/>
    </source>
</evidence>
<evidence type="ECO:0000313" key="14">
    <source>
        <dbReference type="Proteomes" id="UP000041254"/>
    </source>
</evidence>
<dbReference type="InterPro" id="IPR027470">
    <property type="entry name" value="Cation_efflux_CTD"/>
</dbReference>
<dbReference type="AlphaFoldDB" id="A0A0G4F4L4"/>
<dbReference type="Pfam" id="PF01545">
    <property type="entry name" value="Cation_efflux"/>
    <property type="match status" value="1"/>
</dbReference>
<evidence type="ECO:0000256" key="10">
    <source>
        <dbReference type="SAM" id="Phobius"/>
    </source>
</evidence>